<organism evidence="1 2">
    <name type="scientific">Mollisia scopiformis</name>
    <name type="common">Conifer needle endophyte fungus</name>
    <name type="synonym">Phialocephala scopiformis</name>
    <dbReference type="NCBI Taxonomy" id="149040"/>
    <lineage>
        <taxon>Eukaryota</taxon>
        <taxon>Fungi</taxon>
        <taxon>Dikarya</taxon>
        <taxon>Ascomycota</taxon>
        <taxon>Pezizomycotina</taxon>
        <taxon>Leotiomycetes</taxon>
        <taxon>Helotiales</taxon>
        <taxon>Mollisiaceae</taxon>
        <taxon>Mollisia</taxon>
    </lineage>
</organism>
<dbReference type="EMBL" id="KQ947428">
    <property type="protein sequence ID" value="KUJ10813.1"/>
    <property type="molecule type" value="Genomic_DNA"/>
</dbReference>
<reference evidence="1 2" key="1">
    <citation type="submission" date="2015-10" db="EMBL/GenBank/DDBJ databases">
        <title>Full genome of DAOMC 229536 Phialocephala scopiformis, a fungal endophyte of spruce producing the potent anti-insectan compound rugulosin.</title>
        <authorList>
            <consortium name="DOE Joint Genome Institute"/>
            <person name="Walker A.K."/>
            <person name="Frasz S.L."/>
            <person name="Seifert K.A."/>
            <person name="Miller J.D."/>
            <person name="Mondo S.J."/>
            <person name="Labutti K."/>
            <person name="Lipzen A."/>
            <person name="Dockter R."/>
            <person name="Kennedy M."/>
            <person name="Grigoriev I.V."/>
            <person name="Spatafora J.W."/>
        </authorList>
    </citation>
    <scope>NUCLEOTIDE SEQUENCE [LARGE SCALE GENOMIC DNA]</scope>
    <source>
        <strain evidence="1 2">CBS 120377</strain>
    </source>
</reference>
<evidence type="ECO:0000313" key="1">
    <source>
        <dbReference type="EMBL" id="KUJ10813.1"/>
    </source>
</evidence>
<dbReference type="Gene3D" id="3.90.245.10">
    <property type="entry name" value="Ribonucleoside hydrolase-like"/>
    <property type="match status" value="1"/>
</dbReference>
<dbReference type="InterPro" id="IPR036452">
    <property type="entry name" value="Ribo_hydro-like"/>
</dbReference>
<dbReference type="KEGG" id="psco:LY89DRAFT_759694"/>
<protein>
    <submittedName>
        <fullName evidence="1">Uncharacterized protein</fullName>
    </submittedName>
</protein>
<dbReference type="GO" id="GO:0016799">
    <property type="term" value="F:hydrolase activity, hydrolyzing N-glycosyl compounds"/>
    <property type="evidence" value="ECO:0007669"/>
    <property type="project" value="InterPro"/>
</dbReference>
<name>A0A194WS65_MOLSC</name>
<dbReference type="OrthoDB" id="2564527at2759"/>
<keyword evidence="2" id="KW-1185">Reference proteome</keyword>
<dbReference type="RefSeq" id="XP_018065168.1">
    <property type="nucleotide sequence ID" value="XM_018221472.1"/>
</dbReference>
<sequence>MQGGYFTNPLEPDMSAANNRFDPIAAAQFHIWLEEKHIKSTVYTKVAAFATPLTTELFHALSATSHVLGTHLLDTQQAQDIQFYRDAVTGTGGFMTPEFFLRNKTSWFDTHDAGDTYPDAAGNEIVLYLTKVVAYDALAALGAAGQDVLVEWGVKKSSRELHEVVGTAGPLGSAGIDGKKMARALRALLRVGLLTSLP</sequence>
<dbReference type="InParanoid" id="A0A194WS65"/>
<gene>
    <name evidence="1" type="ORF">LY89DRAFT_759694</name>
</gene>
<dbReference type="GeneID" id="28831198"/>
<dbReference type="STRING" id="149040.A0A194WS65"/>
<proteinExistence type="predicted"/>
<dbReference type="AlphaFoldDB" id="A0A194WS65"/>
<evidence type="ECO:0000313" key="2">
    <source>
        <dbReference type="Proteomes" id="UP000070700"/>
    </source>
</evidence>
<dbReference type="Proteomes" id="UP000070700">
    <property type="component" value="Unassembled WGS sequence"/>
</dbReference>
<accession>A0A194WS65</accession>